<gene>
    <name evidence="1" type="ORF">H4O11_09305</name>
</gene>
<organism evidence="1 2">
    <name type="scientific">Stenotrophomonas tumulicola</name>
    <dbReference type="NCBI Taxonomy" id="1685415"/>
    <lineage>
        <taxon>Bacteria</taxon>
        <taxon>Pseudomonadati</taxon>
        <taxon>Pseudomonadota</taxon>
        <taxon>Gammaproteobacteria</taxon>
        <taxon>Lysobacterales</taxon>
        <taxon>Lysobacteraceae</taxon>
        <taxon>Stenotrophomonas</taxon>
    </lineage>
</organism>
<evidence type="ECO:0000313" key="1">
    <source>
        <dbReference type="EMBL" id="MBA8682003.1"/>
    </source>
</evidence>
<reference evidence="1 2" key="1">
    <citation type="submission" date="2020-08" db="EMBL/GenBank/DDBJ databases">
        <title>Stenotrophomonas tumulicola JCM 30961.</title>
        <authorList>
            <person name="Deng Y."/>
        </authorList>
    </citation>
    <scope>NUCLEOTIDE SEQUENCE [LARGE SCALE GENOMIC DNA]</scope>
    <source>
        <strain evidence="1 2">JCM 30961</strain>
    </source>
</reference>
<evidence type="ECO:0000313" key="2">
    <source>
        <dbReference type="Proteomes" id="UP000547058"/>
    </source>
</evidence>
<name>A0A7W3FM13_9GAMM</name>
<keyword evidence="2" id="KW-1185">Reference proteome</keyword>
<dbReference type="Proteomes" id="UP000547058">
    <property type="component" value="Unassembled WGS sequence"/>
</dbReference>
<proteinExistence type="predicted"/>
<sequence>MNKFIPVRIRSQLTLAARSNVRSPLPEVANRLDQTFHGGTPNASWLLGRMIAQSNELDALINQLRRERRILPTRRGQPHWRPPHWLEATLSPDLVRDEYDALISALSARQADLGRTYIPLMNAVSTGKPVPIAVAAVVVA</sequence>
<protein>
    <submittedName>
        <fullName evidence="1">Uncharacterized protein</fullName>
    </submittedName>
</protein>
<comment type="caution">
    <text evidence="1">The sequence shown here is derived from an EMBL/GenBank/DDBJ whole genome shotgun (WGS) entry which is preliminary data.</text>
</comment>
<accession>A0A7W3FM13</accession>
<dbReference type="AlphaFoldDB" id="A0A7W3FM13"/>
<dbReference type="RefSeq" id="WP_182339129.1">
    <property type="nucleotide sequence ID" value="NZ_JACGXS010000003.1"/>
</dbReference>
<dbReference type="EMBL" id="JACGXS010000003">
    <property type="protein sequence ID" value="MBA8682003.1"/>
    <property type="molecule type" value="Genomic_DNA"/>
</dbReference>